<dbReference type="OrthoDB" id="3685682at2759"/>
<proteinExistence type="predicted"/>
<evidence type="ECO:0000313" key="2">
    <source>
        <dbReference type="Proteomes" id="UP000799764"/>
    </source>
</evidence>
<dbReference type="Proteomes" id="UP000799764">
    <property type="component" value="Unassembled WGS sequence"/>
</dbReference>
<evidence type="ECO:0008006" key="3">
    <source>
        <dbReference type="Google" id="ProtNLM"/>
    </source>
</evidence>
<dbReference type="EMBL" id="MU001495">
    <property type="protein sequence ID" value="KAF2448469.1"/>
    <property type="molecule type" value="Genomic_DNA"/>
</dbReference>
<keyword evidence="2" id="KW-1185">Reference proteome</keyword>
<reference evidence="1" key="1">
    <citation type="journal article" date="2020" name="Stud. Mycol.">
        <title>101 Dothideomycetes genomes: a test case for predicting lifestyles and emergence of pathogens.</title>
        <authorList>
            <person name="Haridas S."/>
            <person name="Albert R."/>
            <person name="Binder M."/>
            <person name="Bloem J."/>
            <person name="Labutti K."/>
            <person name="Salamov A."/>
            <person name="Andreopoulos B."/>
            <person name="Baker S."/>
            <person name="Barry K."/>
            <person name="Bills G."/>
            <person name="Bluhm B."/>
            <person name="Cannon C."/>
            <person name="Castanera R."/>
            <person name="Culley D."/>
            <person name="Daum C."/>
            <person name="Ezra D."/>
            <person name="Gonzalez J."/>
            <person name="Henrissat B."/>
            <person name="Kuo A."/>
            <person name="Liang C."/>
            <person name="Lipzen A."/>
            <person name="Lutzoni F."/>
            <person name="Magnuson J."/>
            <person name="Mondo S."/>
            <person name="Nolan M."/>
            <person name="Ohm R."/>
            <person name="Pangilinan J."/>
            <person name="Park H.-J."/>
            <person name="Ramirez L."/>
            <person name="Alfaro M."/>
            <person name="Sun H."/>
            <person name="Tritt A."/>
            <person name="Yoshinaga Y."/>
            <person name="Zwiers L.-H."/>
            <person name="Turgeon B."/>
            <person name="Goodwin S."/>
            <person name="Spatafora J."/>
            <person name="Crous P."/>
            <person name="Grigoriev I."/>
        </authorList>
    </citation>
    <scope>NUCLEOTIDE SEQUENCE</scope>
    <source>
        <strain evidence="1">CBS 690.94</strain>
    </source>
</reference>
<protein>
    <recommendedName>
        <fullName evidence="3">F-box domain-containing protein</fullName>
    </recommendedName>
</protein>
<accession>A0A9P4PT52</accession>
<gene>
    <name evidence="1" type="ORF">P171DRAFT_213342</name>
</gene>
<sequence>MDRMNTSRHTDQASLQNLPVEIRLRIYEHMTPPIDSRMADWRGMFMSCKQIHYEMKHELVRNMRRYLDQIKKQWTVSHDVRLHMSTPTKSSGINRISVAIPNSYFRALEAKFPAVRFFPTALKSLLQLGISQLTITRYEDDEKTKCTTPSVTVELLTYFMRDLMSLMDPESQRGRVIKFYDGAAHIPSLGSVIDRIAFEWGPVDGEWAEDLIIEYYAKEHPSDRVLELTQDHICGPATGATWIRRPYTWYGQVLGDFWSGTSDLKGRSRV</sequence>
<evidence type="ECO:0000313" key="1">
    <source>
        <dbReference type="EMBL" id="KAF2448469.1"/>
    </source>
</evidence>
<dbReference type="AlphaFoldDB" id="A0A9P4PT52"/>
<organism evidence="1 2">
    <name type="scientific">Karstenula rhodostoma CBS 690.94</name>
    <dbReference type="NCBI Taxonomy" id="1392251"/>
    <lineage>
        <taxon>Eukaryota</taxon>
        <taxon>Fungi</taxon>
        <taxon>Dikarya</taxon>
        <taxon>Ascomycota</taxon>
        <taxon>Pezizomycotina</taxon>
        <taxon>Dothideomycetes</taxon>
        <taxon>Pleosporomycetidae</taxon>
        <taxon>Pleosporales</taxon>
        <taxon>Massarineae</taxon>
        <taxon>Didymosphaeriaceae</taxon>
        <taxon>Karstenula</taxon>
    </lineage>
</organism>
<comment type="caution">
    <text evidence="1">The sequence shown here is derived from an EMBL/GenBank/DDBJ whole genome shotgun (WGS) entry which is preliminary data.</text>
</comment>
<name>A0A9P4PT52_9PLEO</name>